<dbReference type="Gene3D" id="2.40.170.20">
    <property type="entry name" value="TonB-dependent receptor, beta-barrel domain"/>
    <property type="match status" value="1"/>
</dbReference>
<accession>A0ABP8HHB5</accession>
<dbReference type="SUPFAM" id="SSF56935">
    <property type="entry name" value="Porins"/>
    <property type="match status" value="1"/>
</dbReference>
<dbReference type="InterPro" id="IPR037066">
    <property type="entry name" value="Plug_dom_sf"/>
</dbReference>
<dbReference type="PANTHER" id="PTHR40980:SF4">
    <property type="entry name" value="TONB-DEPENDENT RECEPTOR-LIKE BETA-BARREL DOMAIN-CONTAINING PROTEIN"/>
    <property type="match status" value="1"/>
</dbReference>
<evidence type="ECO:0000313" key="7">
    <source>
        <dbReference type="Proteomes" id="UP001501725"/>
    </source>
</evidence>
<feature type="domain" description="Outer membrane protein beta-barrel" evidence="5">
    <location>
        <begin position="385"/>
        <end position="780"/>
    </location>
</feature>
<organism evidence="6 7">
    <name type="scientific">Flaviaesturariibacter amylovorans</name>
    <dbReference type="NCBI Taxonomy" id="1084520"/>
    <lineage>
        <taxon>Bacteria</taxon>
        <taxon>Pseudomonadati</taxon>
        <taxon>Bacteroidota</taxon>
        <taxon>Chitinophagia</taxon>
        <taxon>Chitinophagales</taxon>
        <taxon>Chitinophagaceae</taxon>
        <taxon>Flaviaestuariibacter</taxon>
    </lineage>
</organism>
<name>A0ABP8HHB5_9BACT</name>
<keyword evidence="7" id="KW-1185">Reference proteome</keyword>
<evidence type="ECO:0000256" key="4">
    <source>
        <dbReference type="SAM" id="SignalP"/>
    </source>
</evidence>
<evidence type="ECO:0000256" key="3">
    <source>
        <dbReference type="ARBA" id="ARBA00023237"/>
    </source>
</evidence>
<comment type="subcellular location">
    <subcellularLocation>
        <location evidence="1">Cell outer membrane</location>
    </subcellularLocation>
</comment>
<evidence type="ECO:0000313" key="6">
    <source>
        <dbReference type="EMBL" id="GAA4339236.1"/>
    </source>
</evidence>
<dbReference type="Pfam" id="PF14905">
    <property type="entry name" value="OMP_b-brl_3"/>
    <property type="match status" value="1"/>
</dbReference>
<keyword evidence="2" id="KW-0472">Membrane</keyword>
<sequence length="803" mass="88100">MYASFRKPAFLPLLFLAGAVQAQEGPVTVEVREGSGPLAAATVEVLSARDSALVKVGVTDARGAVSFPRLPAAPLFLRVSHAGFSTYRSAPFTPTGGASLPVVRLQPASGTLAGVTVASRRPFVEQKPGKTIVNLESSISAVGTSVAEALERLPGVSMDRNGSIALKGRPGVAVYIDGKATNLSGAELATLLQGMSASGISQIELMDQPPARYEAAGGAGVINIITKKTKQSGFNGSLSTALTQGRYPKSNNNAQLAWRGGRWSISTNYSLNAARNYTDIEALRTYYAADGKTVVARYDQPSRQRGRNTVHSLRTAIDYTLNKRTTLGLTLNGITVRRKGTSRNEAFWEGSTGADSAVLHTDGSNANRWRNGGAGLSLRHNISATRQLSVDLDGQWYRMRGDQLVENSAVGTGTFEGLRSEAPGKLRILSARVDWSARTKRWSLETGARWSDIRTDNEVLFDRRTESVPWSQDLGRSNHFLYHERIGALYGSAEHSMGKWTIQGGLRFEGTAYDARQLGNAQVKDSSFSRSYASLFPTLFVTWNADSSHTWTFSAGRRIDRPPFQKLNPFTAIINAYTVQRGNPYFRPQYSWNTELTHVYKGWLITGVGYSITTDYFAQLFPVDPGGLVVYTEGNLGKLQVLSANVGVQRSPTKWWSLNTSLLVQHKIQEGFVERDYTARITQATLNMTNSFRFGKGWSAELGGQYITRSQVDIQEVLDPSGQLSVGVAKSILKGQGTLRLAGRDLFHTQWIKGDTFFKGVHEWFKVSRDTRVVALAFQWRFGKAFKQSKRTQVEEMQRVGNG</sequence>
<dbReference type="PANTHER" id="PTHR40980">
    <property type="entry name" value="PLUG DOMAIN-CONTAINING PROTEIN"/>
    <property type="match status" value="1"/>
</dbReference>
<protein>
    <submittedName>
        <fullName evidence="6">Outer membrane beta-barrel family protein</fullName>
    </submittedName>
</protein>
<reference evidence="7" key="1">
    <citation type="journal article" date="2019" name="Int. J. Syst. Evol. Microbiol.">
        <title>The Global Catalogue of Microorganisms (GCM) 10K type strain sequencing project: providing services to taxonomists for standard genome sequencing and annotation.</title>
        <authorList>
            <consortium name="The Broad Institute Genomics Platform"/>
            <consortium name="The Broad Institute Genome Sequencing Center for Infectious Disease"/>
            <person name="Wu L."/>
            <person name="Ma J."/>
        </authorList>
    </citation>
    <scope>NUCLEOTIDE SEQUENCE [LARGE SCALE GENOMIC DNA]</scope>
    <source>
        <strain evidence="7">JCM 17919</strain>
    </source>
</reference>
<dbReference type="InterPro" id="IPR041700">
    <property type="entry name" value="OMP_b-brl_3"/>
</dbReference>
<proteinExistence type="predicted"/>
<evidence type="ECO:0000256" key="2">
    <source>
        <dbReference type="ARBA" id="ARBA00023136"/>
    </source>
</evidence>
<feature type="chain" id="PRO_5046024154" evidence="4">
    <location>
        <begin position="23"/>
        <end position="803"/>
    </location>
</feature>
<feature type="signal peptide" evidence="4">
    <location>
        <begin position="1"/>
        <end position="22"/>
    </location>
</feature>
<dbReference type="Proteomes" id="UP001501725">
    <property type="component" value="Unassembled WGS sequence"/>
</dbReference>
<evidence type="ECO:0000256" key="1">
    <source>
        <dbReference type="ARBA" id="ARBA00004442"/>
    </source>
</evidence>
<comment type="caution">
    <text evidence="6">The sequence shown here is derived from an EMBL/GenBank/DDBJ whole genome shotgun (WGS) entry which is preliminary data.</text>
</comment>
<dbReference type="RefSeq" id="WP_345257230.1">
    <property type="nucleotide sequence ID" value="NZ_BAABGY010000011.1"/>
</dbReference>
<dbReference type="InterPro" id="IPR036942">
    <property type="entry name" value="Beta-barrel_TonB_sf"/>
</dbReference>
<keyword evidence="3" id="KW-0998">Cell outer membrane</keyword>
<keyword evidence="4" id="KW-0732">Signal</keyword>
<gene>
    <name evidence="6" type="ORF">GCM10023184_36190</name>
</gene>
<dbReference type="Gene3D" id="2.170.130.10">
    <property type="entry name" value="TonB-dependent receptor, plug domain"/>
    <property type="match status" value="1"/>
</dbReference>
<evidence type="ECO:0000259" key="5">
    <source>
        <dbReference type="Pfam" id="PF14905"/>
    </source>
</evidence>
<dbReference type="EMBL" id="BAABGY010000011">
    <property type="protein sequence ID" value="GAA4339236.1"/>
    <property type="molecule type" value="Genomic_DNA"/>
</dbReference>